<evidence type="ECO:0000256" key="4">
    <source>
        <dbReference type="ARBA" id="ARBA00022597"/>
    </source>
</evidence>
<feature type="transmembrane region" description="Helical" evidence="8">
    <location>
        <begin position="333"/>
        <end position="354"/>
    </location>
</feature>
<dbReference type="InterPro" id="IPR050549">
    <property type="entry name" value="MFS_Trehalose_Transporter"/>
</dbReference>
<keyword evidence="3" id="KW-1003">Cell membrane</keyword>
<dbReference type="InterPro" id="IPR005828">
    <property type="entry name" value="MFS_sugar_transport-like"/>
</dbReference>
<dbReference type="PANTHER" id="PTHR48021">
    <property type="match status" value="1"/>
</dbReference>
<feature type="transmembrane region" description="Helical" evidence="8">
    <location>
        <begin position="268"/>
        <end position="290"/>
    </location>
</feature>
<name>A0ABD0SDK9_LOXSC</name>
<dbReference type="InterPro" id="IPR005829">
    <property type="entry name" value="Sugar_transporter_CS"/>
</dbReference>
<evidence type="ECO:0000259" key="9">
    <source>
        <dbReference type="PROSITE" id="PS50850"/>
    </source>
</evidence>
<dbReference type="GO" id="GO:0005886">
    <property type="term" value="C:plasma membrane"/>
    <property type="evidence" value="ECO:0007669"/>
    <property type="project" value="UniProtKB-SubCell"/>
</dbReference>
<feature type="transmembrane region" description="Helical" evidence="8">
    <location>
        <begin position="302"/>
        <end position="321"/>
    </location>
</feature>
<comment type="subcellular location">
    <subcellularLocation>
        <location evidence="1">Cell membrane</location>
        <topology evidence="1">Multi-pass membrane protein</topology>
    </subcellularLocation>
</comment>
<evidence type="ECO:0000313" key="10">
    <source>
        <dbReference type="EMBL" id="KAL0812130.1"/>
    </source>
</evidence>
<evidence type="ECO:0000256" key="7">
    <source>
        <dbReference type="ARBA" id="ARBA00023136"/>
    </source>
</evidence>
<evidence type="ECO:0000256" key="6">
    <source>
        <dbReference type="ARBA" id="ARBA00022989"/>
    </source>
</evidence>
<evidence type="ECO:0000256" key="3">
    <source>
        <dbReference type="ARBA" id="ARBA00022475"/>
    </source>
</evidence>
<proteinExistence type="predicted"/>
<feature type="transmembrane region" description="Helical" evidence="8">
    <location>
        <begin position="111"/>
        <end position="133"/>
    </location>
</feature>
<dbReference type="SUPFAM" id="SSF103473">
    <property type="entry name" value="MFS general substrate transporter"/>
    <property type="match status" value="1"/>
</dbReference>
<keyword evidence="5 8" id="KW-0812">Transmembrane</keyword>
<keyword evidence="2" id="KW-0813">Transport</keyword>
<evidence type="ECO:0000256" key="2">
    <source>
        <dbReference type="ARBA" id="ARBA00022448"/>
    </source>
</evidence>
<dbReference type="PROSITE" id="PS00216">
    <property type="entry name" value="SUGAR_TRANSPORT_1"/>
    <property type="match status" value="2"/>
</dbReference>
<feature type="transmembrane region" description="Helical" evidence="8">
    <location>
        <begin position="145"/>
        <end position="163"/>
    </location>
</feature>
<keyword evidence="7 8" id="KW-0472">Membrane</keyword>
<dbReference type="Pfam" id="PF00083">
    <property type="entry name" value="Sugar_tr"/>
    <property type="match status" value="1"/>
</dbReference>
<dbReference type="FunFam" id="1.20.1250.20:FF:000218">
    <property type="entry name" value="facilitated trehalose transporter Tret1"/>
    <property type="match status" value="1"/>
</dbReference>
<dbReference type="Gene3D" id="1.20.1250.20">
    <property type="entry name" value="MFS general substrate transporter like domains"/>
    <property type="match status" value="1"/>
</dbReference>
<accession>A0ABD0SDK9</accession>
<feature type="transmembrane region" description="Helical" evidence="8">
    <location>
        <begin position="58"/>
        <end position="80"/>
    </location>
</feature>
<feature type="domain" description="Major facilitator superfamily (MFS) profile" evidence="9">
    <location>
        <begin position="1"/>
        <end position="451"/>
    </location>
</feature>
<evidence type="ECO:0000256" key="5">
    <source>
        <dbReference type="ARBA" id="ARBA00022692"/>
    </source>
</evidence>
<dbReference type="PROSITE" id="PS50850">
    <property type="entry name" value="MFS"/>
    <property type="match status" value="1"/>
</dbReference>
<keyword evidence="6 8" id="KW-1133">Transmembrane helix</keyword>
<gene>
    <name evidence="10" type="ORF">ABMA28_009508</name>
</gene>
<sequence length="468" mass="51334">MNNVSPTRLQNIDLDNINWEICLPCLNLGVMYVLPSSTLENFTTNKTMLHRPMTELEVGLYGSLSSAGAMVGTPIVAAILDKLGRKTCTVLVGLTSVISWAILACTGRVEIVLFAIFVGGLGGASFLIVPVYCSEFCQESIRGTMTAGSMVFYGIGMLVSYLLGDFCSYINMIYIALSLATGSVISMIWLKESPTLLVQKGLKEKAAESISFYRQVSTRSKLVLEELDTIHRSLNPLESDQIPEEEKLFSEEKMTKIEEKSQPTRRGLFITLITITLTTFQGIIAVQVYLEPLFQKAVPTMSSTLCCLLFAVTIVVASVLAAWMSDLAGRRPLIIYSSIGSCICCVVLGTQMQFEWGPSWLTAVVLYVFCAVFSFGGGTVPFVLFAEMFLPEVKSFMTMVVVEWMWICCFLILIVFNPLASLLGLGGVFHVFAGVCIATAVVSVIYVPETKGMTLDAVQVMLAERRNF</sequence>
<evidence type="ECO:0000256" key="8">
    <source>
        <dbReference type="SAM" id="Phobius"/>
    </source>
</evidence>
<comment type="caution">
    <text evidence="10">The sequence shown here is derived from an EMBL/GenBank/DDBJ whole genome shotgun (WGS) entry which is preliminary data.</text>
</comment>
<evidence type="ECO:0000313" key="11">
    <source>
        <dbReference type="Proteomes" id="UP001549921"/>
    </source>
</evidence>
<dbReference type="InterPro" id="IPR020846">
    <property type="entry name" value="MFS_dom"/>
</dbReference>
<dbReference type="InterPro" id="IPR036259">
    <property type="entry name" value="MFS_trans_sf"/>
</dbReference>
<dbReference type="PANTHER" id="PTHR48021:SF1">
    <property type="entry name" value="GH07001P-RELATED"/>
    <property type="match status" value="1"/>
</dbReference>
<protein>
    <recommendedName>
        <fullName evidence="9">Major facilitator superfamily (MFS) profile domain-containing protein</fullName>
    </recommendedName>
</protein>
<reference evidence="10 11" key="1">
    <citation type="submission" date="2024-06" db="EMBL/GenBank/DDBJ databases">
        <title>A chromosome-level genome assembly of beet webworm, Loxostege sticticalis.</title>
        <authorList>
            <person name="Zhang Y."/>
        </authorList>
    </citation>
    <scope>NUCLEOTIDE SEQUENCE [LARGE SCALE GENOMIC DNA]</scope>
    <source>
        <strain evidence="10">AQ028</strain>
        <tissue evidence="10">Male pupae</tissue>
    </source>
</reference>
<feature type="transmembrane region" description="Helical" evidence="8">
    <location>
        <begin position="169"/>
        <end position="190"/>
    </location>
</feature>
<dbReference type="AlphaFoldDB" id="A0ABD0SDK9"/>
<feature type="transmembrane region" description="Helical" evidence="8">
    <location>
        <begin position="87"/>
        <end position="105"/>
    </location>
</feature>
<organism evidence="10 11">
    <name type="scientific">Loxostege sticticalis</name>
    <name type="common">Beet webworm moth</name>
    <dbReference type="NCBI Taxonomy" id="481309"/>
    <lineage>
        <taxon>Eukaryota</taxon>
        <taxon>Metazoa</taxon>
        <taxon>Ecdysozoa</taxon>
        <taxon>Arthropoda</taxon>
        <taxon>Hexapoda</taxon>
        <taxon>Insecta</taxon>
        <taxon>Pterygota</taxon>
        <taxon>Neoptera</taxon>
        <taxon>Endopterygota</taxon>
        <taxon>Lepidoptera</taxon>
        <taxon>Glossata</taxon>
        <taxon>Ditrysia</taxon>
        <taxon>Pyraloidea</taxon>
        <taxon>Crambidae</taxon>
        <taxon>Pyraustinae</taxon>
        <taxon>Loxostege</taxon>
    </lineage>
</organism>
<feature type="transmembrane region" description="Helical" evidence="8">
    <location>
        <begin position="422"/>
        <end position="447"/>
    </location>
</feature>
<dbReference type="Proteomes" id="UP001549921">
    <property type="component" value="Unassembled WGS sequence"/>
</dbReference>
<feature type="transmembrane region" description="Helical" evidence="8">
    <location>
        <begin position="360"/>
        <end position="384"/>
    </location>
</feature>
<dbReference type="EMBL" id="JBEDNZ010000023">
    <property type="protein sequence ID" value="KAL0812130.1"/>
    <property type="molecule type" value="Genomic_DNA"/>
</dbReference>
<feature type="transmembrane region" description="Helical" evidence="8">
    <location>
        <begin position="396"/>
        <end position="416"/>
    </location>
</feature>
<keyword evidence="4" id="KW-0762">Sugar transport</keyword>
<evidence type="ECO:0000256" key="1">
    <source>
        <dbReference type="ARBA" id="ARBA00004651"/>
    </source>
</evidence>